<gene>
    <name evidence="1" type="primary">WBGene00100002</name>
</gene>
<dbReference type="PANTHER" id="PTHR46219">
    <property type="entry name" value="PROTEIN CBG11138"/>
    <property type="match status" value="1"/>
</dbReference>
<reference evidence="2" key="1">
    <citation type="journal article" date="2008" name="Nat. Genet.">
        <title>The Pristionchus pacificus genome provides a unique perspective on nematode lifestyle and parasitism.</title>
        <authorList>
            <person name="Dieterich C."/>
            <person name="Clifton S.W."/>
            <person name="Schuster L.N."/>
            <person name="Chinwalla A."/>
            <person name="Delehaunty K."/>
            <person name="Dinkelacker I."/>
            <person name="Fulton L."/>
            <person name="Fulton R."/>
            <person name="Godfrey J."/>
            <person name="Minx P."/>
            <person name="Mitreva M."/>
            <person name="Roeseler W."/>
            <person name="Tian H."/>
            <person name="Witte H."/>
            <person name="Yang S.P."/>
            <person name="Wilson R.K."/>
            <person name="Sommer R.J."/>
        </authorList>
    </citation>
    <scope>NUCLEOTIDE SEQUENCE [LARGE SCALE GENOMIC DNA]</scope>
    <source>
        <strain evidence="2">PS312</strain>
    </source>
</reference>
<accession>A0A2A6CNL5</accession>
<dbReference type="EnsemblMetazoa" id="PPA10448.1">
    <property type="protein sequence ID" value="PPA10448.1"/>
    <property type="gene ID" value="WBGene00100002"/>
</dbReference>
<dbReference type="AlphaFoldDB" id="A0A2A6CNL5"/>
<organism evidence="1 2">
    <name type="scientific">Pristionchus pacificus</name>
    <name type="common">Parasitic nematode worm</name>
    <dbReference type="NCBI Taxonomy" id="54126"/>
    <lineage>
        <taxon>Eukaryota</taxon>
        <taxon>Metazoa</taxon>
        <taxon>Ecdysozoa</taxon>
        <taxon>Nematoda</taxon>
        <taxon>Chromadorea</taxon>
        <taxon>Rhabditida</taxon>
        <taxon>Rhabditina</taxon>
        <taxon>Diplogasteromorpha</taxon>
        <taxon>Diplogasteroidea</taxon>
        <taxon>Neodiplogasteridae</taxon>
        <taxon>Pristionchus</taxon>
    </lineage>
</organism>
<accession>A0A8R1U7S2</accession>
<proteinExistence type="predicted"/>
<sequence length="267" mass="29003">MIYCLIALLAFSTAVNGQDCGGDNTLGCMDDTECATFGAGITCDRAAPTDVLGCCNVPTTTTAAVTTTVAAACVDLTNPSTGVSDCPSMRGYCNNTIYNALMQIQYYVPDQCMTNALLQPQYLVDNAFKICPTYAVEGEAVARLYIISVIFPNGTYRAFANDQTMRWDQQKALYTIRYVNGGVTFFDEPIYAATCAFIKDDLRPYPLDACAGNYITRLLATKNNKLLTYSATTSMILHCRAGLWIQAAVPTATNYNSWEVSAGACYR</sequence>
<dbReference type="PANTHER" id="PTHR46219:SF5">
    <property type="entry name" value="SHKT DOMAIN-CONTAINING PROTEIN"/>
    <property type="match status" value="1"/>
</dbReference>
<name>A0A2A6CNL5_PRIPA</name>
<reference evidence="1" key="2">
    <citation type="submission" date="2022-06" db="UniProtKB">
        <authorList>
            <consortium name="EnsemblMetazoa"/>
        </authorList>
    </citation>
    <scope>IDENTIFICATION</scope>
    <source>
        <strain evidence="1">PS312</strain>
    </source>
</reference>
<protein>
    <submittedName>
        <fullName evidence="1">Uncharacterized protein</fullName>
    </submittedName>
</protein>
<keyword evidence="2" id="KW-1185">Reference proteome</keyword>
<evidence type="ECO:0000313" key="1">
    <source>
        <dbReference type="EnsemblMetazoa" id="PPA10448.1"/>
    </source>
</evidence>
<dbReference type="Gene3D" id="1.10.10.1870">
    <property type="entry name" value="ShTK domain-like"/>
    <property type="match status" value="1"/>
</dbReference>
<dbReference type="Proteomes" id="UP000005239">
    <property type="component" value="Unassembled WGS sequence"/>
</dbReference>
<evidence type="ECO:0000313" key="2">
    <source>
        <dbReference type="Proteomes" id="UP000005239"/>
    </source>
</evidence>